<feature type="compositionally biased region" description="Basic residues" evidence="7">
    <location>
        <begin position="470"/>
        <end position="481"/>
    </location>
</feature>
<dbReference type="CDD" id="cd21552">
    <property type="entry name" value="VEFS-box_ctSUZ12-like"/>
    <property type="match status" value="1"/>
</dbReference>
<evidence type="ECO:0000256" key="6">
    <source>
        <dbReference type="ARBA" id="ARBA00023163"/>
    </source>
</evidence>
<accession>A0A9P8XR31</accession>
<name>A0A9P8XR31_9PEZI</name>
<keyword evidence="2" id="KW-0479">Metal-binding</keyword>
<evidence type="ECO:0000256" key="7">
    <source>
        <dbReference type="SAM" id="MobiDB-lite"/>
    </source>
</evidence>
<dbReference type="InterPro" id="IPR019135">
    <property type="entry name" value="Polycomb_protein_VEFS-Box"/>
</dbReference>
<dbReference type="Pfam" id="PF09733">
    <property type="entry name" value="VEFS-Box"/>
    <property type="match status" value="1"/>
</dbReference>
<comment type="similarity">
    <text evidence="1">Belongs to the VEFS (VRN2-EMF2-FIS2-SU(Z)12) family.</text>
</comment>
<evidence type="ECO:0000256" key="1">
    <source>
        <dbReference type="ARBA" id="ARBA00007416"/>
    </source>
</evidence>
<dbReference type="SUPFAM" id="SSF57903">
    <property type="entry name" value="FYVE/PHD zinc finger"/>
    <property type="match status" value="1"/>
</dbReference>
<keyword evidence="5" id="KW-0805">Transcription regulation</keyword>
<evidence type="ECO:0000313" key="9">
    <source>
        <dbReference type="EMBL" id="KAH7012251.1"/>
    </source>
</evidence>
<evidence type="ECO:0000256" key="4">
    <source>
        <dbReference type="ARBA" id="ARBA00022833"/>
    </source>
</evidence>
<dbReference type="EMBL" id="JAGTJQ010000015">
    <property type="protein sequence ID" value="KAH7012251.1"/>
    <property type="molecule type" value="Genomic_DNA"/>
</dbReference>
<dbReference type="PANTHER" id="PTHR22597">
    <property type="entry name" value="POLYCOMB GROUP PROTEIN"/>
    <property type="match status" value="1"/>
</dbReference>
<feature type="domain" description="Polycomb protein VEFS-Box" evidence="8">
    <location>
        <begin position="522"/>
        <end position="609"/>
    </location>
</feature>
<keyword evidence="6" id="KW-0804">Transcription</keyword>
<proteinExistence type="inferred from homology"/>
<protein>
    <recommendedName>
        <fullName evidence="8">Polycomb protein VEFS-Box domain-containing protein</fullName>
    </recommendedName>
</protein>
<gene>
    <name evidence="9" type="ORF">B0I36DRAFT_370017</name>
</gene>
<dbReference type="GO" id="GO:0031490">
    <property type="term" value="F:chromatin DNA binding"/>
    <property type="evidence" value="ECO:0007669"/>
    <property type="project" value="TreeGrafter"/>
</dbReference>
<keyword evidence="3" id="KW-0863">Zinc-finger</keyword>
<evidence type="ECO:0000256" key="2">
    <source>
        <dbReference type="ARBA" id="ARBA00022723"/>
    </source>
</evidence>
<comment type="caution">
    <text evidence="9">The sequence shown here is derived from an EMBL/GenBank/DDBJ whole genome shotgun (WGS) entry which is preliminary data.</text>
</comment>
<dbReference type="GO" id="GO:0016586">
    <property type="term" value="C:RSC-type complex"/>
    <property type="evidence" value="ECO:0007669"/>
    <property type="project" value="TreeGrafter"/>
</dbReference>
<organism evidence="9 10">
    <name type="scientific">Microdochium trichocladiopsis</name>
    <dbReference type="NCBI Taxonomy" id="1682393"/>
    <lineage>
        <taxon>Eukaryota</taxon>
        <taxon>Fungi</taxon>
        <taxon>Dikarya</taxon>
        <taxon>Ascomycota</taxon>
        <taxon>Pezizomycotina</taxon>
        <taxon>Sordariomycetes</taxon>
        <taxon>Xylariomycetidae</taxon>
        <taxon>Xylariales</taxon>
        <taxon>Microdochiaceae</taxon>
        <taxon>Microdochium</taxon>
    </lineage>
</organism>
<dbReference type="GO" id="GO:0008270">
    <property type="term" value="F:zinc ion binding"/>
    <property type="evidence" value="ECO:0007669"/>
    <property type="project" value="UniProtKB-KW"/>
</dbReference>
<evidence type="ECO:0000256" key="5">
    <source>
        <dbReference type="ARBA" id="ARBA00023015"/>
    </source>
</evidence>
<dbReference type="PANTHER" id="PTHR22597:SF0">
    <property type="entry name" value="POLYCOMB PROTEIN SUZ12"/>
    <property type="match status" value="1"/>
</dbReference>
<dbReference type="OrthoDB" id="166746at2759"/>
<evidence type="ECO:0000313" key="10">
    <source>
        <dbReference type="Proteomes" id="UP000756346"/>
    </source>
</evidence>
<dbReference type="AlphaFoldDB" id="A0A9P8XR31"/>
<reference evidence="9" key="1">
    <citation type="journal article" date="2021" name="Nat. Commun.">
        <title>Genetic determinants of endophytism in the Arabidopsis root mycobiome.</title>
        <authorList>
            <person name="Mesny F."/>
            <person name="Miyauchi S."/>
            <person name="Thiergart T."/>
            <person name="Pickel B."/>
            <person name="Atanasova L."/>
            <person name="Karlsson M."/>
            <person name="Huettel B."/>
            <person name="Barry K.W."/>
            <person name="Haridas S."/>
            <person name="Chen C."/>
            <person name="Bauer D."/>
            <person name="Andreopoulos W."/>
            <person name="Pangilinan J."/>
            <person name="LaButti K."/>
            <person name="Riley R."/>
            <person name="Lipzen A."/>
            <person name="Clum A."/>
            <person name="Drula E."/>
            <person name="Henrissat B."/>
            <person name="Kohler A."/>
            <person name="Grigoriev I.V."/>
            <person name="Martin F.M."/>
            <person name="Hacquard S."/>
        </authorList>
    </citation>
    <scope>NUCLEOTIDE SEQUENCE</scope>
    <source>
        <strain evidence="9">MPI-CAGE-CH-0230</strain>
    </source>
</reference>
<evidence type="ECO:0000259" key="8">
    <source>
        <dbReference type="Pfam" id="PF09733"/>
    </source>
</evidence>
<sequence length="710" mass="79401">MAATTPFKRDFPFLHRAWKTAVGHLSPYAPEGIFTTNGEHGVTGNGDDAGHRPAKRRRLSQSSADRGLGDLVGKILPDEPCDFEKALRIEVLKITQRGGPVLTPDSSTKDASAGSPVKKDKVTTSVRCRCKLIICRAPRPEELRILYCDSQICNVKVPSDADGGRRMARIYLTKPFHIPAEKIYVLREDDDLFTLEDSYFISVELESAGDPNWPPQALLAKEQRDDAKDAGKRWVLSAQTTYQFAKHRTTAPVKLRRKVGFEADAGLDLDIDLRWSTNHAGAPLRARPLESPSEVKAAASGALEPLTSGQLNQSAETENIIRAGDGHEPPPDEDFDETGEAVTPTRALRQKKKQIYNLIALSDKARGKGLKERKQQVKATESGPEAGRVTWVLPQLGQVTTADFGCIRCYATHPSQALLLQHTEDHPEFKFRLDLSGKHGMRILISQHGQPTPEPEDAESEPAREMTPRKQPKPRVSHQKQRLLPVKPKDPRQLIPDNKQPLYNRVTKATLAPGALIEPPPVDDSWLMQKHRDVILDYSDVHAEEKEYICEWDAFVLKQRITSEPHLQNVYLSFIEEKASWLTSRQSRMIEFAKHLTYLKARNSLTQETIIKAFAMLRDAKADAEEVSSEEPKPASPRVEGRRSASGCGVCGQPVRGPSTLICDNEDCDRPFYHDDCIRSEAKMPDKASEGDEYDARYITHRRAGYASTR</sequence>
<keyword evidence="4" id="KW-0862">Zinc</keyword>
<feature type="region of interest" description="Disordered" evidence="7">
    <location>
        <begin position="446"/>
        <end position="498"/>
    </location>
</feature>
<dbReference type="Proteomes" id="UP000756346">
    <property type="component" value="Unassembled WGS sequence"/>
</dbReference>
<dbReference type="GeneID" id="70189407"/>
<feature type="region of interest" description="Disordered" evidence="7">
    <location>
        <begin position="36"/>
        <end position="63"/>
    </location>
</feature>
<keyword evidence="10" id="KW-1185">Reference proteome</keyword>
<dbReference type="RefSeq" id="XP_046004627.1">
    <property type="nucleotide sequence ID" value="XM_046159861.1"/>
</dbReference>
<evidence type="ECO:0000256" key="3">
    <source>
        <dbReference type="ARBA" id="ARBA00022771"/>
    </source>
</evidence>
<feature type="region of interest" description="Disordered" evidence="7">
    <location>
        <begin position="623"/>
        <end position="647"/>
    </location>
</feature>
<dbReference type="InterPro" id="IPR011011">
    <property type="entry name" value="Znf_FYVE_PHD"/>
</dbReference>